<proteinExistence type="predicted"/>
<dbReference type="InterPro" id="IPR014710">
    <property type="entry name" value="RmlC-like_jellyroll"/>
</dbReference>
<dbReference type="Proteomes" id="UP000461409">
    <property type="component" value="Unassembled WGS sequence"/>
</dbReference>
<dbReference type="Gene3D" id="2.60.120.10">
    <property type="entry name" value="Jelly Rolls"/>
    <property type="match status" value="1"/>
</dbReference>
<dbReference type="InterPro" id="IPR051804">
    <property type="entry name" value="Carb_Metab_Reg_Kinase/Isom"/>
</dbReference>
<evidence type="ECO:0000313" key="3">
    <source>
        <dbReference type="EMBL" id="MWV26895.1"/>
    </source>
</evidence>
<evidence type="ECO:0000256" key="1">
    <source>
        <dbReference type="ARBA" id="ARBA00022723"/>
    </source>
</evidence>
<keyword evidence="2" id="KW-0862">Zinc</keyword>
<accession>A0A844XBK8</accession>
<dbReference type="CDD" id="cd07010">
    <property type="entry name" value="cupin_PMI_type_I_N_bac"/>
    <property type="match status" value="1"/>
</dbReference>
<keyword evidence="1" id="KW-0479">Metal-binding</keyword>
<dbReference type="GO" id="GO:0016853">
    <property type="term" value="F:isomerase activity"/>
    <property type="evidence" value="ECO:0007669"/>
    <property type="project" value="UniProtKB-KW"/>
</dbReference>
<keyword evidence="4" id="KW-1185">Reference proteome</keyword>
<evidence type="ECO:0000256" key="2">
    <source>
        <dbReference type="ARBA" id="ARBA00022833"/>
    </source>
</evidence>
<dbReference type="PANTHER" id="PTHR42742">
    <property type="entry name" value="TRANSCRIPTIONAL REPRESSOR MPRA"/>
    <property type="match status" value="1"/>
</dbReference>
<organism evidence="3 4">
    <name type="scientific">Aurantiacibacter rhizosphaerae</name>
    <dbReference type="NCBI Taxonomy" id="2691582"/>
    <lineage>
        <taxon>Bacteria</taxon>
        <taxon>Pseudomonadati</taxon>
        <taxon>Pseudomonadota</taxon>
        <taxon>Alphaproteobacteria</taxon>
        <taxon>Sphingomonadales</taxon>
        <taxon>Erythrobacteraceae</taxon>
        <taxon>Aurantiacibacter</taxon>
    </lineage>
</organism>
<dbReference type="EMBL" id="WUBR01000001">
    <property type="protein sequence ID" value="MWV26895.1"/>
    <property type="molecule type" value="Genomic_DNA"/>
</dbReference>
<gene>
    <name evidence="3" type="ORF">GRF63_03150</name>
</gene>
<evidence type="ECO:0000313" key="4">
    <source>
        <dbReference type="Proteomes" id="UP000461409"/>
    </source>
</evidence>
<dbReference type="PANTHER" id="PTHR42742:SF3">
    <property type="entry name" value="FRUCTOKINASE"/>
    <property type="match status" value="1"/>
</dbReference>
<dbReference type="RefSeq" id="WP_160484522.1">
    <property type="nucleotide sequence ID" value="NZ_WUBR01000001.1"/>
</dbReference>
<sequence length="268" mass="29151">MLLAPRIVEKVWGRDELPAPFTAPDGTRVGEVWFEPPAEMPDLLVKYLFTSEKLSVQCHPNRQQAKAAGLGDRGKEECWLVIAAETGACLGIGFDRPLDEEAIRSAAEDGSIEELMTWFEVKAGDFFYIPANTVHAIGPGCSIIEVQQNCDITYRLYDYGRPRELHLEQGVKIADGSPYDRELHQSLPASGHASLVDGPAFRLDWIDGLPDDGLLYSYTQSLLVLPLSGEIVIGGTEVVKPGECALAPDLASVTFAPEGKALVTAPTQ</sequence>
<comment type="caution">
    <text evidence="3">The sequence shown here is derived from an EMBL/GenBank/DDBJ whole genome shotgun (WGS) entry which is preliminary data.</text>
</comment>
<dbReference type="GO" id="GO:0046872">
    <property type="term" value="F:metal ion binding"/>
    <property type="evidence" value="ECO:0007669"/>
    <property type="project" value="UniProtKB-KW"/>
</dbReference>
<dbReference type="InterPro" id="IPR011051">
    <property type="entry name" value="RmlC_Cupin_sf"/>
</dbReference>
<dbReference type="AlphaFoldDB" id="A0A844XBK8"/>
<keyword evidence="3" id="KW-0413">Isomerase</keyword>
<reference evidence="3 4" key="1">
    <citation type="submission" date="2019-12" db="EMBL/GenBank/DDBJ databases">
        <authorList>
            <person name="Lee S.D."/>
        </authorList>
    </citation>
    <scope>NUCLEOTIDE SEQUENCE [LARGE SCALE GENOMIC DNA]</scope>
    <source>
        <strain evidence="3 4">GH3-10</strain>
    </source>
</reference>
<protein>
    <submittedName>
        <fullName evidence="3">Mannose-6-phosphate isomerase</fullName>
    </submittedName>
</protein>
<dbReference type="SUPFAM" id="SSF51182">
    <property type="entry name" value="RmlC-like cupins"/>
    <property type="match status" value="1"/>
</dbReference>
<name>A0A844XBK8_9SPHN</name>
<reference evidence="3 4" key="2">
    <citation type="submission" date="2020-02" db="EMBL/GenBank/DDBJ databases">
        <title>Erythrobacter dongmakensis sp. nov., isolated from a tidal mudflat.</title>
        <authorList>
            <person name="Kim I.S."/>
        </authorList>
    </citation>
    <scope>NUCLEOTIDE SEQUENCE [LARGE SCALE GENOMIC DNA]</scope>
    <source>
        <strain evidence="3 4">GH3-10</strain>
    </source>
</reference>